<dbReference type="EMBL" id="VBAJ01000283">
    <property type="protein sequence ID" value="TMJ03204.1"/>
    <property type="molecule type" value="Genomic_DNA"/>
</dbReference>
<feature type="signal peptide" evidence="1">
    <location>
        <begin position="1"/>
        <end position="23"/>
    </location>
</feature>
<keyword evidence="1" id="KW-0732">Signal</keyword>
<reference evidence="4 5" key="1">
    <citation type="journal article" date="2019" name="Nat. Microbiol.">
        <title>Mediterranean grassland soil C-N compound turnover is dependent on rainfall and depth, and is mediated by genomically divergent microorganisms.</title>
        <authorList>
            <person name="Diamond S."/>
            <person name="Andeer P.F."/>
            <person name="Li Z."/>
            <person name="Crits-Christoph A."/>
            <person name="Burstein D."/>
            <person name="Anantharaman K."/>
            <person name="Lane K.R."/>
            <person name="Thomas B.C."/>
            <person name="Pan C."/>
            <person name="Northen T.R."/>
            <person name="Banfield J.F."/>
        </authorList>
    </citation>
    <scope>NUCLEOTIDE SEQUENCE [LARGE SCALE GENOMIC DNA]</scope>
    <source>
        <strain evidence="3">NP_1</strain>
        <strain evidence="2">NP_2</strain>
    </source>
</reference>
<evidence type="ECO:0000313" key="3">
    <source>
        <dbReference type="EMBL" id="TMJ11153.1"/>
    </source>
</evidence>
<gene>
    <name evidence="3" type="ORF">E6G98_05725</name>
    <name evidence="2" type="ORF">E6G99_11560</name>
</gene>
<evidence type="ECO:0000313" key="4">
    <source>
        <dbReference type="Proteomes" id="UP000315217"/>
    </source>
</evidence>
<dbReference type="Proteomes" id="UP000318661">
    <property type="component" value="Unassembled WGS sequence"/>
</dbReference>
<evidence type="ECO:0000313" key="2">
    <source>
        <dbReference type="EMBL" id="TMJ03204.1"/>
    </source>
</evidence>
<sequence>MMRMRPICCAVAFLVLLAGTAVARVGDPLSGFSTGALMQQLQLTPSSQTADAAGRQIYRYVSDDEVITVDVVARGGLIEQQLMYVPMDPRRAFQVSFFLQDAVGSVVGAQKGMIAFNAALSNHKETYLPFGGYTMRFTPMGGLVRVLVTGS</sequence>
<protein>
    <submittedName>
        <fullName evidence="3">Uncharacterized protein</fullName>
    </submittedName>
</protein>
<evidence type="ECO:0000256" key="1">
    <source>
        <dbReference type="SAM" id="SignalP"/>
    </source>
</evidence>
<name>A0A537LT04_9BACT</name>
<accession>A0A537LT04</accession>
<dbReference type="Proteomes" id="UP000315217">
    <property type="component" value="Unassembled WGS sequence"/>
</dbReference>
<dbReference type="EMBL" id="VBAI01000076">
    <property type="protein sequence ID" value="TMJ11153.1"/>
    <property type="molecule type" value="Genomic_DNA"/>
</dbReference>
<feature type="chain" id="PRO_5036134910" evidence="1">
    <location>
        <begin position="24"/>
        <end position="151"/>
    </location>
</feature>
<organism evidence="3 4">
    <name type="scientific">Candidatus Segetimicrobium genomatis</name>
    <dbReference type="NCBI Taxonomy" id="2569760"/>
    <lineage>
        <taxon>Bacteria</taxon>
        <taxon>Bacillati</taxon>
        <taxon>Candidatus Sysuimicrobiota</taxon>
        <taxon>Candidatus Sysuimicrobiia</taxon>
        <taxon>Candidatus Sysuimicrobiales</taxon>
        <taxon>Candidatus Segetimicrobiaceae</taxon>
        <taxon>Candidatus Segetimicrobium</taxon>
    </lineage>
</organism>
<comment type="caution">
    <text evidence="3">The sequence shown here is derived from an EMBL/GenBank/DDBJ whole genome shotgun (WGS) entry which is preliminary data.</text>
</comment>
<dbReference type="AlphaFoldDB" id="A0A537LT04"/>
<proteinExistence type="predicted"/>
<evidence type="ECO:0000313" key="5">
    <source>
        <dbReference type="Proteomes" id="UP000318661"/>
    </source>
</evidence>